<name>A0ABY4W347_9PROT</name>
<dbReference type="Proteomes" id="UP001056291">
    <property type="component" value="Chromosome"/>
</dbReference>
<gene>
    <name evidence="2" type="ORF">NBZ79_00595</name>
</gene>
<proteinExistence type="predicted"/>
<evidence type="ECO:0000313" key="3">
    <source>
        <dbReference type="Proteomes" id="UP001056291"/>
    </source>
</evidence>
<evidence type="ECO:0000259" key="1">
    <source>
        <dbReference type="Pfam" id="PF01402"/>
    </source>
</evidence>
<dbReference type="InterPro" id="IPR002145">
    <property type="entry name" value="CopG"/>
</dbReference>
<protein>
    <submittedName>
        <fullName evidence="2">Ribbon-helix-helix domain-containing protein</fullName>
    </submittedName>
</protein>
<dbReference type="RefSeq" id="WP_251934525.1">
    <property type="nucleotide sequence ID" value="NZ_CP098747.1"/>
</dbReference>
<dbReference type="SUPFAM" id="SSF47598">
    <property type="entry name" value="Ribbon-helix-helix"/>
    <property type="match status" value="1"/>
</dbReference>
<dbReference type="EMBL" id="CP098747">
    <property type="protein sequence ID" value="USG61473.1"/>
    <property type="molecule type" value="Genomic_DNA"/>
</dbReference>
<evidence type="ECO:0000313" key="2">
    <source>
        <dbReference type="EMBL" id="USG61473.1"/>
    </source>
</evidence>
<accession>A0ABY4W347</accession>
<keyword evidence="3" id="KW-1185">Reference proteome</keyword>
<feature type="domain" description="Ribbon-helix-helix protein CopG" evidence="1">
    <location>
        <begin position="16"/>
        <end position="46"/>
    </location>
</feature>
<reference evidence="2" key="1">
    <citation type="submission" date="2022-06" db="EMBL/GenBank/DDBJ databases">
        <title>Sneathiella actinostolidae sp. nov., isolated from a sea anemonein the Western Pacific Ocean.</title>
        <authorList>
            <person name="Wei M.J."/>
        </authorList>
    </citation>
    <scope>NUCLEOTIDE SEQUENCE</scope>
    <source>
        <strain evidence="2">PHK-P5</strain>
    </source>
</reference>
<organism evidence="2 3">
    <name type="scientific">Sneathiella marina</name>
    <dbReference type="NCBI Taxonomy" id="2950108"/>
    <lineage>
        <taxon>Bacteria</taxon>
        <taxon>Pseudomonadati</taxon>
        <taxon>Pseudomonadota</taxon>
        <taxon>Alphaproteobacteria</taxon>
        <taxon>Sneathiellales</taxon>
        <taxon>Sneathiellaceae</taxon>
        <taxon>Sneathiella</taxon>
    </lineage>
</organism>
<sequence>MNSTVFDRHLHLRFSPSLVERVQEAAATKEQTMSELIRAAVREYLNTLEQVTA</sequence>
<dbReference type="Pfam" id="PF01402">
    <property type="entry name" value="RHH_1"/>
    <property type="match status" value="1"/>
</dbReference>
<dbReference type="InterPro" id="IPR010985">
    <property type="entry name" value="Ribbon_hlx_hlx"/>
</dbReference>